<sequence>MIEYNPLAKNHNRLKRSIEELKEKQKRKSGELSWYNGTSKEKLQKYILSLEFENTKYQSEVRKSAIKINKFNTDIEEIRKQIESIVELEIKEKQQERVKIKKGIKEIEEKIKASEIHVKEVIKSIIKTKFLQVEKIDNDLDCEYKQVKALKGNIKSRFNPLNWISKEQNNYVKEYKSLNNSTACKIESKLSMQASISYFQRNLENLEMSISSHFDSEQKIVLQCLDELKNSLNINNKLRKNLLKDIHYLDTNSSNPQLNINDCKNKQGLKKYKIDISKLENIIICECRQKEEIEKNVEQNKGKIRKTIFDIGKLEKFDAKKVKGLIANLEGKILRKKQQVQLKEHVDRKLVPIIFEINRLGNEKIEITNNIINTNNYIEGAESSMRLADSSIENANNIIKKIEVVITKAKRFKDRLNNSVDRRSIHEQCELELGDGSPGRVVHEKRGLIREQKELINEQRDLKSEKRRLINEKKELLRKYKRQVTGINRNIEKNQKEAFKVSEKESRTIDTIVIDGNNMCYDNTSINDKFIELRAITKVASKLKDRFNVIIVFDSSIRALLRNDDEKIRSQFVSDVMIHIVATKELADKTIIKLTSNNNQTYIVSNDRYGEFVNEEAVKNGRLIRHEIVSNKIFIHDLDINIQWK</sequence>
<keyword evidence="1" id="KW-0175">Coiled coil</keyword>
<reference evidence="2" key="1">
    <citation type="submission" date="2016-10" db="EMBL/GenBank/DDBJ databases">
        <authorList>
            <person name="de Groot N.N."/>
        </authorList>
    </citation>
    <scope>NUCLEOTIDE SEQUENCE</scope>
</reference>
<protein>
    <submittedName>
        <fullName evidence="2">Exonuclease SbcC</fullName>
    </submittedName>
</protein>
<keyword evidence="2" id="KW-0269">Exonuclease</keyword>
<evidence type="ECO:0000313" key="2">
    <source>
        <dbReference type="EMBL" id="SFV89379.1"/>
    </source>
</evidence>
<keyword evidence="2" id="KW-0540">Nuclease</keyword>
<gene>
    <name evidence="2" type="ORF">MNB_SUP05-SYMBIONT-7-814</name>
</gene>
<feature type="coiled-coil region" evidence="1">
    <location>
        <begin position="4"/>
        <end position="31"/>
    </location>
</feature>
<proteinExistence type="predicted"/>
<dbReference type="Gene3D" id="3.40.50.11980">
    <property type="match status" value="1"/>
</dbReference>
<dbReference type="GO" id="GO:0004527">
    <property type="term" value="F:exonuclease activity"/>
    <property type="evidence" value="ECO:0007669"/>
    <property type="project" value="UniProtKB-KW"/>
</dbReference>
<feature type="coiled-coil region" evidence="1">
    <location>
        <begin position="68"/>
        <end position="110"/>
    </location>
</feature>
<organism evidence="2">
    <name type="scientific">hydrothermal vent metagenome</name>
    <dbReference type="NCBI Taxonomy" id="652676"/>
    <lineage>
        <taxon>unclassified sequences</taxon>
        <taxon>metagenomes</taxon>
        <taxon>ecological metagenomes</taxon>
    </lineage>
</organism>
<dbReference type="EMBL" id="FPIA01000150">
    <property type="protein sequence ID" value="SFV89379.1"/>
    <property type="molecule type" value="Genomic_DNA"/>
</dbReference>
<feature type="coiled-coil region" evidence="1">
    <location>
        <begin position="445"/>
        <end position="497"/>
    </location>
</feature>
<dbReference type="AlphaFoldDB" id="A0A1W1E603"/>
<accession>A0A1W1E603</accession>
<evidence type="ECO:0000256" key="1">
    <source>
        <dbReference type="SAM" id="Coils"/>
    </source>
</evidence>
<keyword evidence="2" id="KW-0378">Hydrolase</keyword>
<name>A0A1W1E603_9ZZZZ</name>